<dbReference type="EMBL" id="AAOH01000001">
    <property type="protein sequence ID" value="EAR30624.1"/>
    <property type="molecule type" value="Genomic_DNA"/>
</dbReference>
<dbReference type="RefSeq" id="WP_009836922.1">
    <property type="nucleotide sequence ID" value="NZ_AAOH01000001.1"/>
</dbReference>
<name>A4C4Z2_9GAMM</name>
<dbReference type="Gene3D" id="3.40.190.10">
    <property type="entry name" value="Periplasmic binding protein-like II"/>
    <property type="match status" value="2"/>
</dbReference>
<reference evidence="1 2" key="1">
    <citation type="submission" date="2006-02" db="EMBL/GenBank/DDBJ databases">
        <authorList>
            <person name="Moran M.A."/>
            <person name="Kjelleberg S."/>
            <person name="Egan S."/>
            <person name="Saunders N."/>
            <person name="Thomas T."/>
            <person name="Ferriera S."/>
            <person name="Johnson J."/>
            <person name="Kravitz S."/>
            <person name="Halpern A."/>
            <person name="Remington K."/>
            <person name="Beeson K."/>
            <person name="Tran B."/>
            <person name="Rogers Y.-H."/>
            <person name="Friedman R."/>
            <person name="Venter J.C."/>
        </authorList>
    </citation>
    <scope>NUCLEOTIDE SEQUENCE [LARGE SCALE GENOMIC DNA]</scope>
    <source>
        <strain evidence="1 2">D2</strain>
    </source>
</reference>
<accession>A4C4Z2</accession>
<protein>
    <submittedName>
        <fullName evidence="1">Uncharacterized protein</fullName>
    </submittedName>
</protein>
<evidence type="ECO:0000313" key="2">
    <source>
        <dbReference type="Proteomes" id="UP000006201"/>
    </source>
</evidence>
<evidence type="ECO:0000313" key="1">
    <source>
        <dbReference type="EMBL" id="EAR30624.1"/>
    </source>
</evidence>
<dbReference type="SUPFAM" id="SSF53850">
    <property type="entry name" value="Periplasmic binding protein-like II"/>
    <property type="match status" value="1"/>
</dbReference>
<dbReference type="AlphaFoldDB" id="A4C4Z2"/>
<keyword evidence="2" id="KW-1185">Reference proteome</keyword>
<dbReference type="eggNOG" id="COG0834">
    <property type="taxonomic scope" value="Bacteria"/>
</dbReference>
<organism evidence="1 2">
    <name type="scientific">Pseudoalteromonas tunicata D2</name>
    <dbReference type="NCBI Taxonomy" id="87626"/>
    <lineage>
        <taxon>Bacteria</taxon>
        <taxon>Pseudomonadati</taxon>
        <taxon>Pseudomonadota</taxon>
        <taxon>Gammaproteobacteria</taxon>
        <taxon>Alteromonadales</taxon>
        <taxon>Pseudoalteromonadaceae</taxon>
        <taxon>Pseudoalteromonas</taxon>
    </lineage>
</organism>
<proteinExistence type="predicted"/>
<comment type="caution">
    <text evidence="1">The sequence shown here is derived from an EMBL/GenBank/DDBJ whole genome shotgun (WGS) entry which is preliminary data.</text>
</comment>
<dbReference type="Proteomes" id="UP000006201">
    <property type="component" value="Unassembled WGS sequence"/>
</dbReference>
<dbReference type="STRING" id="87626.PTD2_03606"/>
<sequence>MKTSFIQMFRVIFCFLITYFSIGNVLAASTEKTELIIGLGNFEPLFSEPDKASLFKDLIDGVFSYLPQYQLSYRYMLSNGRLEQALAEKQLDGAANIFRSPTASTCLTKPFFRFTDVAVSKKDKVISMKQVSQLANYSVVSYQNATTLLGDEYRNIVSHNQRYQEVSRPEQQALLLSQGLVDVSIGDKYIFLYSLKQLSKKATSVNEFDFHYIFPAGYTSMGFSRPSLCVQVNDAIDQFISSGGYEAVYQKHLITLGYDTQPLIAPQ</sequence>
<dbReference type="HOGENOM" id="CLU_070548_1_0_6"/>
<gene>
    <name evidence="1" type="ORF">PTD2_03606</name>
</gene>
<dbReference type="OrthoDB" id="6371790at2"/>